<name>A0A517T6B9_9PLAN</name>
<comment type="similarity">
    <text evidence="1">Belongs to the ROK (NagC/XylR) family.</text>
</comment>
<reference evidence="2 3" key="1">
    <citation type="submission" date="2019-02" db="EMBL/GenBank/DDBJ databases">
        <title>Deep-cultivation of Planctomycetes and their phenomic and genomic characterization uncovers novel biology.</title>
        <authorList>
            <person name="Wiegand S."/>
            <person name="Jogler M."/>
            <person name="Boedeker C."/>
            <person name="Pinto D."/>
            <person name="Vollmers J."/>
            <person name="Rivas-Marin E."/>
            <person name="Kohn T."/>
            <person name="Peeters S.H."/>
            <person name="Heuer A."/>
            <person name="Rast P."/>
            <person name="Oberbeckmann S."/>
            <person name="Bunk B."/>
            <person name="Jeske O."/>
            <person name="Meyerdierks A."/>
            <person name="Storesund J.E."/>
            <person name="Kallscheuer N."/>
            <person name="Luecker S."/>
            <person name="Lage O.M."/>
            <person name="Pohl T."/>
            <person name="Merkel B.J."/>
            <person name="Hornburger P."/>
            <person name="Mueller R.-W."/>
            <person name="Bruemmer F."/>
            <person name="Labrenz M."/>
            <person name="Spormann A.M."/>
            <person name="Op den Camp H."/>
            <person name="Overmann J."/>
            <person name="Amann R."/>
            <person name="Jetten M.S.M."/>
            <person name="Mascher T."/>
            <person name="Medema M.H."/>
            <person name="Devos D.P."/>
            <person name="Kaster A.-K."/>
            <person name="Ovreas L."/>
            <person name="Rohde M."/>
            <person name="Galperin M.Y."/>
            <person name="Jogler C."/>
        </authorList>
    </citation>
    <scope>NUCLEOTIDE SEQUENCE [LARGE SCALE GENOMIC DNA]</scope>
    <source>
        <strain evidence="2 3">V22</strain>
    </source>
</reference>
<evidence type="ECO:0000256" key="1">
    <source>
        <dbReference type="ARBA" id="ARBA00006479"/>
    </source>
</evidence>
<dbReference type="SUPFAM" id="SSF53067">
    <property type="entry name" value="Actin-like ATPase domain"/>
    <property type="match status" value="1"/>
</dbReference>
<dbReference type="EC" id="2.7.1.2" evidence="2"/>
<dbReference type="PANTHER" id="PTHR18964:SF149">
    <property type="entry name" value="BIFUNCTIONAL UDP-N-ACETYLGLUCOSAMINE 2-EPIMERASE_N-ACETYLMANNOSAMINE KINASE"/>
    <property type="match status" value="1"/>
</dbReference>
<dbReference type="PANTHER" id="PTHR18964">
    <property type="entry name" value="ROK (REPRESSOR, ORF, KINASE) FAMILY"/>
    <property type="match status" value="1"/>
</dbReference>
<dbReference type="Proteomes" id="UP000319976">
    <property type="component" value="Chromosome"/>
</dbReference>
<proteinExistence type="inferred from homology"/>
<dbReference type="OrthoDB" id="9795247at2"/>
<dbReference type="KEGG" id="chya:V22_11540"/>
<accession>A0A517T6B9</accession>
<protein>
    <submittedName>
        <fullName evidence="2">Glucokinase</fullName>
        <ecNumber evidence="2">2.7.1.2</ecNumber>
    </submittedName>
</protein>
<dbReference type="InterPro" id="IPR043129">
    <property type="entry name" value="ATPase_NBD"/>
</dbReference>
<evidence type="ECO:0000313" key="2">
    <source>
        <dbReference type="EMBL" id="QDT63926.1"/>
    </source>
</evidence>
<dbReference type="RefSeq" id="WP_145260641.1">
    <property type="nucleotide sequence ID" value="NZ_CP036316.1"/>
</dbReference>
<sequence length="343" mass="35944">MDDSSPIRVGFDLGGTKMYALVFDEEYNIIGKARKKTKGHQGAKNGIERVFETIDEALDDAKCSAKQLVGIGIGCPGPLNWKKGVIINTPNLGWKNVRVKALLEDQFKCPATVLNDVDAGVYGEYRFGAAKGAHCVLGVFPGTGIGGGCVYEGNILRGRTMTCMEVGHIPMLPGGPRSGIGHRGSLEAIASRLAIAGAASQAAYRGQAPKLLEEAGTDLSNIRSGMIRDAIKNGDEVIEEIIEDAAEHIGTAIGGVVSLLLPEIIILGGGLVEAMPELIVKEVTKAAREHVMPAYRDEFKIVAASLGDNATALGAAAWMEATTVGNQADSKGDETSSADAAEV</sequence>
<dbReference type="CDD" id="cd23763">
    <property type="entry name" value="ASKHA_ATPase_ROK"/>
    <property type="match status" value="1"/>
</dbReference>
<dbReference type="GO" id="GO:0004340">
    <property type="term" value="F:glucokinase activity"/>
    <property type="evidence" value="ECO:0007669"/>
    <property type="project" value="UniProtKB-EC"/>
</dbReference>
<dbReference type="InterPro" id="IPR000600">
    <property type="entry name" value="ROK"/>
</dbReference>
<dbReference type="Gene3D" id="3.30.420.40">
    <property type="match status" value="2"/>
</dbReference>
<dbReference type="AlphaFoldDB" id="A0A517T6B9"/>
<gene>
    <name evidence="2" type="primary">glcK_2</name>
    <name evidence="2" type="ORF">V22_11540</name>
</gene>
<evidence type="ECO:0000313" key="3">
    <source>
        <dbReference type="Proteomes" id="UP000319976"/>
    </source>
</evidence>
<organism evidence="2 3">
    <name type="scientific">Calycomorphotria hydatis</name>
    <dbReference type="NCBI Taxonomy" id="2528027"/>
    <lineage>
        <taxon>Bacteria</taxon>
        <taxon>Pseudomonadati</taxon>
        <taxon>Planctomycetota</taxon>
        <taxon>Planctomycetia</taxon>
        <taxon>Planctomycetales</taxon>
        <taxon>Planctomycetaceae</taxon>
        <taxon>Calycomorphotria</taxon>
    </lineage>
</organism>
<dbReference type="EMBL" id="CP036316">
    <property type="protein sequence ID" value="QDT63926.1"/>
    <property type="molecule type" value="Genomic_DNA"/>
</dbReference>
<dbReference type="Pfam" id="PF00480">
    <property type="entry name" value="ROK"/>
    <property type="match status" value="1"/>
</dbReference>
<keyword evidence="2" id="KW-0418">Kinase</keyword>
<keyword evidence="2" id="KW-0808">Transferase</keyword>
<keyword evidence="3" id="KW-1185">Reference proteome</keyword>